<dbReference type="InterPro" id="IPR005046">
    <property type="entry name" value="DUF285"/>
</dbReference>
<organism evidence="1">
    <name type="scientific">hydrothermal vent metagenome</name>
    <dbReference type="NCBI Taxonomy" id="652676"/>
    <lineage>
        <taxon>unclassified sequences</taxon>
        <taxon>metagenomes</taxon>
        <taxon>ecological metagenomes</taxon>
    </lineage>
</organism>
<reference evidence="1" key="1">
    <citation type="submission" date="2018-06" db="EMBL/GenBank/DDBJ databases">
        <authorList>
            <person name="Zhirakovskaya E."/>
        </authorList>
    </citation>
    <scope>NUCLEOTIDE SEQUENCE</scope>
</reference>
<name>A0A3B0X950_9ZZZZ</name>
<evidence type="ECO:0008006" key="2">
    <source>
        <dbReference type="Google" id="ProtNLM"/>
    </source>
</evidence>
<protein>
    <recommendedName>
        <fullName evidence="2">Chitinase</fullName>
    </recommendedName>
</protein>
<gene>
    <name evidence="1" type="ORF">MNBD_GAMMA10-2280</name>
</gene>
<dbReference type="EMBL" id="UOFJ01000018">
    <property type="protein sequence ID" value="VAW60923.1"/>
    <property type="molecule type" value="Genomic_DNA"/>
</dbReference>
<dbReference type="AlphaFoldDB" id="A0A3B0X950"/>
<sequence>MSEIFRPADAFNQSLNGWDASTVTDMPEMFRSSSLSTANYNALLLSWSKLNDLQSNVRPGAENAL</sequence>
<accession>A0A3B0X950</accession>
<proteinExistence type="predicted"/>
<dbReference type="Pfam" id="PF03382">
    <property type="entry name" value="DUF285"/>
    <property type="match status" value="1"/>
</dbReference>
<evidence type="ECO:0000313" key="1">
    <source>
        <dbReference type="EMBL" id="VAW60923.1"/>
    </source>
</evidence>